<dbReference type="EMBL" id="JFFI01002153">
    <property type="protein sequence ID" value="KXH41696.1"/>
    <property type="molecule type" value="Genomic_DNA"/>
</dbReference>
<name>A0A135T0M8_9PEZI</name>
<feature type="signal peptide" evidence="1">
    <location>
        <begin position="1"/>
        <end position="23"/>
    </location>
</feature>
<keyword evidence="3" id="KW-1185">Reference proteome</keyword>
<evidence type="ECO:0000313" key="2">
    <source>
        <dbReference type="EMBL" id="KXH41696.1"/>
    </source>
</evidence>
<evidence type="ECO:0000256" key="1">
    <source>
        <dbReference type="SAM" id="SignalP"/>
    </source>
</evidence>
<dbReference type="Proteomes" id="UP000070121">
    <property type="component" value="Unassembled WGS sequence"/>
</dbReference>
<reference evidence="2 3" key="1">
    <citation type="submission" date="2014-02" db="EMBL/GenBank/DDBJ databases">
        <title>The genome sequence of Colletotrichum salicis CBS 607.94.</title>
        <authorList>
            <person name="Baroncelli R."/>
            <person name="Thon M.R."/>
        </authorList>
    </citation>
    <scope>NUCLEOTIDE SEQUENCE [LARGE SCALE GENOMIC DNA]</scope>
    <source>
        <strain evidence="2 3">CBS 607.94</strain>
    </source>
</reference>
<protein>
    <submittedName>
        <fullName evidence="2">Uncharacterized protein</fullName>
    </submittedName>
</protein>
<feature type="chain" id="PRO_5007803191" evidence="1">
    <location>
        <begin position="24"/>
        <end position="167"/>
    </location>
</feature>
<organism evidence="2 3">
    <name type="scientific">Colletotrichum salicis</name>
    <dbReference type="NCBI Taxonomy" id="1209931"/>
    <lineage>
        <taxon>Eukaryota</taxon>
        <taxon>Fungi</taxon>
        <taxon>Dikarya</taxon>
        <taxon>Ascomycota</taxon>
        <taxon>Pezizomycotina</taxon>
        <taxon>Sordariomycetes</taxon>
        <taxon>Hypocreomycetidae</taxon>
        <taxon>Glomerellales</taxon>
        <taxon>Glomerellaceae</taxon>
        <taxon>Colletotrichum</taxon>
        <taxon>Colletotrichum acutatum species complex</taxon>
    </lineage>
</organism>
<evidence type="ECO:0000313" key="3">
    <source>
        <dbReference type="Proteomes" id="UP000070121"/>
    </source>
</evidence>
<gene>
    <name evidence="2" type="ORF">CSAL01_08246</name>
</gene>
<comment type="caution">
    <text evidence="2">The sequence shown here is derived from an EMBL/GenBank/DDBJ whole genome shotgun (WGS) entry which is preliminary data.</text>
</comment>
<dbReference type="OrthoDB" id="4798307at2759"/>
<keyword evidence="1" id="KW-0732">Signal</keyword>
<sequence>MKSPITSLLLLLLLASTAALVSAIKPGGKGPMNMPRERTHMWQQVACKMGHGNLFVTPYKLTAIVDEEISNICHRLWHNLKRTDIACALPSRTVCEDRGDKSIQEKKLYWSFDVFTSCPAAAVDSAWYESTGNIWGRSRCGGGKYEYADLPELPFPYKKERPTFGEA</sequence>
<accession>A0A135T0M8</accession>
<proteinExistence type="predicted"/>
<dbReference type="AlphaFoldDB" id="A0A135T0M8"/>